<gene>
    <name evidence="2" type="ORF">FFLO_01344</name>
</gene>
<proteinExistence type="predicted"/>
<dbReference type="Proteomes" id="UP000812966">
    <property type="component" value="Unassembled WGS sequence"/>
</dbReference>
<accession>A0A8K0JPM5</accession>
<evidence type="ECO:0000313" key="3">
    <source>
        <dbReference type="Proteomes" id="UP000812966"/>
    </source>
</evidence>
<evidence type="ECO:0000256" key="1">
    <source>
        <dbReference type="SAM" id="MobiDB-lite"/>
    </source>
</evidence>
<sequence length="429" mass="42406">MEIIPLISHTRSKVGISGWSRQSKKIFTSINRNTLSYLPYNSNFSTMQLKLVAVLFALAQVAPLVQAAPVESAPGGHGGHDDFKCVSDTSFMRGGYEIQCAPGTYCEDVGAEGGSPCVSDASGGGESCPLDVDTPGTDTTALGPDVQPTFTGLGDANVTGAEPTAAVTGPASDATATAGGPAETDVGATMTDAAPGGPSATDVEPTAPTGAVSDATATADGPAATSDGPAIEPSGSSITGAASMDPTGSDLAVTGPTETGAAPAETTADGAPTVAAAFMRDRPKNGDWNAPAVPTADQVVPTTTATVPGAPDTAVVPAPVTSAALPVNQTAVIAVDSAVVPTAAAPAPGVFETTEHEAPFVTFQTAGGSTLGSCGTPLGTMHAALCESGIGNALLIHVNPILMIGSQLIPYTTRMVESLMGTVTAVRSV</sequence>
<dbReference type="AlphaFoldDB" id="A0A8K0JPM5"/>
<dbReference type="EMBL" id="JABELV010000019">
    <property type="protein sequence ID" value="KAG7566843.1"/>
    <property type="molecule type" value="Genomic_DNA"/>
</dbReference>
<name>A0A8K0JPM5_9TREE</name>
<protein>
    <submittedName>
        <fullName evidence="2">Uncharacterized protein</fullName>
    </submittedName>
</protein>
<reference evidence="2" key="1">
    <citation type="submission" date="2020-04" db="EMBL/GenBank/DDBJ databases">
        <title>Analysis of mating type loci in Filobasidium floriforme.</title>
        <authorList>
            <person name="Nowrousian M."/>
        </authorList>
    </citation>
    <scope>NUCLEOTIDE SEQUENCE</scope>
    <source>
        <strain evidence="2">CBS 6242</strain>
    </source>
</reference>
<comment type="caution">
    <text evidence="2">The sequence shown here is derived from an EMBL/GenBank/DDBJ whole genome shotgun (WGS) entry which is preliminary data.</text>
</comment>
<feature type="compositionally biased region" description="Low complexity" evidence="1">
    <location>
        <begin position="213"/>
        <end position="228"/>
    </location>
</feature>
<feature type="region of interest" description="Disordered" evidence="1">
    <location>
        <begin position="115"/>
        <end position="270"/>
    </location>
</feature>
<evidence type="ECO:0000313" key="2">
    <source>
        <dbReference type="EMBL" id="KAG7566843.1"/>
    </source>
</evidence>
<organism evidence="2 3">
    <name type="scientific">Filobasidium floriforme</name>
    <dbReference type="NCBI Taxonomy" id="5210"/>
    <lineage>
        <taxon>Eukaryota</taxon>
        <taxon>Fungi</taxon>
        <taxon>Dikarya</taxon>
        <taxon>Basidiomycota</taxon>
        <taxon>Agaricomycotina</taxon>
        <taxon>Tremellomycetes</taxon>
        <taxon>Filobasidiales</taxon>
        <taxon>Filobasidiaceae</taxon>
        <taxon>Filobasidium</taxon>
    </lineage>
</organism>
<feature type="compositionally biased region" description="Low complexity" evidence="1">
    <location>
        <begin position="252"/>
        <end position="270"/>
    </location>
</feature>
<keyword evidence="3" id="KW-1185">Reference proteome</keyword>